<dbReference type="Proteomes" id="UP000676325">
    <property type="component" value="Unassembled WGS sequence"/>
</dbReference>
<evidence type="ECO:0000313" key="6">
    <source>
        <dbReference type="EMBL" id="MBR7828935.1"/>
    </source>
</evidence>
<sequence length="269" mass="27727">MNEEAHPWREELGAYLVGALESDEAERMRAHLTQCPACQAEYAALAPVAGLLSKVPVEAFTSYAEADAAPDPGMWERLSARAGLLGVAESPSDVRLRANPSLPGGQRPGGSPRPPQPSPSSRPSSRRARRSTKMRPATAALISGVLVAAAAIGIYAGTRPSSGAPEAAGIETVSAANKADGVSGTVQYRSTEWGSWVQISLKGVKAGDDCVLYALDGHGNKVVASTWWAPDAVGATATIPGGVAMNASDIQKFQVATTAGDVLLTVPTA</sequence>
<gene>
    <name evidence="6" type="ORF">KDK95_21675</name>
</gene>
<feature type="transmembrane region" description="Helical" evidence="4">
    <location>
        <begin position="136"/>
        <end position="156"/>
    </location>
</feature>
<keyword evidence="4" id="KW-1133">Transmembrane helix</keyword>
<evidence type="ECO:0000256" key="1">
    <source>
        <dbReference type="ARBA" id="ARBA00023015"/>
    </source>
</evidence>
<keyword evidence="2" id="KW-0804">Transcription</keyword>
<name>A0A941E9X4_9ACTN</name>
<evidence type="ECO:0000259" key="5">
    <source>
        <dbReference type="Pfam" id="PF13490"/>
    </source>
</evidence>
<dbReference type="InterPro" id="IPR027383">
    <property type="entry name" value="Znf_put"/>
</dbReference>
<keyword evidence="1" id="KW-0805">Transcription regulation</keyword>
<proteinExistence type="predicted"/>
<dbReference type="EMBL" id="JAGSOH010000070">
    <property type="protein sequence ID" value="MBR7828935.1"/>
    <property type="molecule type" value="Genomic_DNA"/>
</dbReference>
<evidence type="ECO:0000313" key="7">
    <source>
        <dbReference type="Proteomes" id="UP000676325"/>
    </source>
</evidence>
<reference evidence="6" key="1">
    <citation type="submission" date="2021-04" db="EMBL/GenBank/DDBJ databases">
        <title>Genome based classification of Actinospica acidithermotolerans sp. nov., an actinobacterium isolated from an Indonesian hot spring.</title>
        <authorList>
            <person name="Kusuma A.B."/>
            <person name="Putra K.E."/>
            <person name="Nafisah S."/>
            <person name="Loh J."/>
            <person name="Nouioui I."/>
            <person name="Goodfellow M."/>
        </authorList>
    </citation>
    <scope>NUCLEOTIDE SEQUENCE</scope>
    <source>
        <strain evidence="6">MGRD01-02</strain>
    </source>
</reference>
<dbReference type="RefSeq" id="WP_212520069.1">
    <property type="nucleotide sequence ID" value="NZ_JAGSOH010000070.1"/>
</dbReference>
<dbReference type="AlphaFoldDB" id="A0A941E9X4"/>
<feature type="domain" description="Putative zinc-finger" evidence="5">
    <location>
        <begin position="8"/>
        <end position="39"/>
    </location>
</feature>
<keyword evidence="4" id="KW-0812">Transmembrane</keyword>
<evidence type="ECO:0000256" key="3">
    <source>
        <dbReference type="SAM" id="MobiDB-lite"/>
    </source>
</evidence>
<feature type="region of interest" description="Disordered" evidence="3">
    <location>
        <begin position="92"/>
        <end position="135"/>
    </location>
</feature>
<dbReference type="InterPro" id="IPR041916">
    <property type="entry name" value="Anti_sigma_zinc_sf"/>
</dbReference>
<protein>
    <submittedName>
        <fullName evidence="6">Zf-HC2 domain-containing protein</fullName>
    </submittedName>
</protein>
<keyword evidence="7" id="KW-1185">Reference proteome</keyword>
<evidence type="ECO:0000256" key="4">
    <source>
        <dbReference type="SAM" id="Phobius"/>
    </source>
</evidence>
<dbReference type="Pfam" id="PF13490">
    <property type="entry name" value="zf-HC2"/>
    <property type="match status" value="1"/>
</dbReference>
<evidence type="ECO:0000256" key="2">
    <source>
        <dbReference type="ARBA" id="ARBA00023163"/>
    </source>
</evidence>
<comment type="caution">
    <text evidence="6">The sequence shown here is derived from an EMBL/GenBank/DDBJ whole genome shotgun (WGS) entry which is preliminary data.</text>
</comment>
<feature type="compositionally biased region" description="Pro residues" evidence="3">
    <location>
        <begin position="111"/>
        <end position="120"/>
    </location>
</feature>
<accession>A0A941E9X4</accession>
<feature type="compositionally biased region" description="Basic residues" evidence="3">
    <location>
        <begin position="124"/>
        <end position="133"/>
    </location>
</feature>
<keyword evidence="4" id="KW-0472">Membrane</keyword>
<organism evidence="6 7">
    <name type="scientific">Actinospica acidithermotolerans</name>
    <dbReference type="NCBI Taxonomy" id="2828514"/>
    <lineage>
        <taxon>Bacteria</taxon>
        <taxon>Bacillati</taxon>
        <taxon>Actinomycetota</taxon>
        <taxon>Actinomycetes</taxon>
        <taxon>Catenulisporales</taxon>
        <taxon>Actinospicaceae</taxon>
        <taxon>Actinospica</taxon>
    </lineage>
</organism>
<dbReference type="Gene3D" id="1.10.10.1320">
    <property type="entry name" value="Anti-sigma factor, zinc-finger domain"/>
    <property type="match status" value="1"/>
</dbReference>